<sequence length="55" mass="6599">MPDFISSLNLHSTEIKLMPEFLFEKSIITQKTIAWKKITQAWIKFFMLMFLNFTV</sequence>
<proteinExistence type="predicted"/>
<organism evidence="1 2">
    <name type="scientific">Yersinia intermedia</name>
    <dbReference type="NCBI Taxonomy" id="631"/>
    <lineage>
        <taxon>Bacteria</taxon>
        <taxon>Pseudomonadati</taxon>
        <taxon>Pseudomonadota</taxon>
        <taxon>Gammaproteobacteria</taxon>
        <taxon>Enterobacterales</taxon>
        <taxon>Yersiniaceae</taxon>
        <taxon>Yersinia</taxon>
    </lineage>
</organism>
<gene>
    <name evidence="1" type="ORF">ERS008476_02819</name>
</gene>
<name>A0A0H5LY37_YERIN</name>
<evidence type="ECO:0000313" key="1">
    <source>
        <dbReference type="EMBL" id="CRY55812.1"/>
    </source>
</evidence>
<dbReference type="AlphaFoldDB" id="A0A0H5LY37"/>
<evidence type="ECO:0000313" key="2">
    <source>
        <dbReference type="Proteomes" id="UP000043316"/>
    </source>
</evidence>
<reference evidence="2" key="1">
    <citation type="submission" date="2015-03" db="EMBL/GenBank/DDBJ databases">
        <authorList>
            <consortium name="Pathogen Informatics"/>
        </authorList>
    </citation>
    <scope>NUCLEOTIDE SEQUENCE [LARGE SCALE GENOMIC DNA]</scope>
    <source>
        <strain evidence="2">R148</strain>
    </source>
</reference>
<dbReference type="EMBL" id="CWJI01000008">
    <property type="protein sequence ID" value="CRY55812.1"/>
    <property type="molecule type" value="Genomic_DNA"/>
</dbReference>
<accession>A0A0H5LY37</accession>
<dbReference type="Proteomes" id="UP000043316">
    <property type="component" value="Unassembled WGS sequence"/>
</dbReference>
<protein>
    <submittedName>
        <fullName evidence="1">Uncharacterized protein</fullName>
    </submittedName>
</protein>